<dbReference type="Proteomes" id="UP000053617">
    <property type="component" value="Unassembled WGS sequence"/>
</dbReference>
<dbReference type="SMART" id="SM00906">
    <property type="entry name" value="Fungal_trans"/>
    <property type="match status" value="1"/>
</dbReference>
<evidence type="ECO:0000256" key="4">
    <source>
        <dbReference type="ARBA" id="ARBA00023163"/>
    </source>
</evidence>
<dbReference type="Pfam" id="PF04082">
    <property type="entry name" value="Fungal_trans"/>
    <property type="match status" value="1"/>
</dbReference>
<evidence type="ECO:0000256" key="3">
    <source>
        <dbReference type="ARBA" id="ARBA00023125"/>
    </source>
</evidence>
<feature type="domain" description="Xylanolytic transcriptional activator regulatory" evidence="7">
    <location>
        <begin position="141"/>
        <end position="211"/>
    </location>
</feature>
<dbReference type="GeneID" id="25294759"/>
<organism evidence="8 9">
    <name type="scientific">Rhinocladiella mackenziei CBS 650.93</name>
    <dbReference type="NCBI Taxonomy" id="1442369"/>
    <lineage>
        <taxon>Eukaryota</taxon>
        <taxon>Fungi</taxon>
        <taxon>Dikarya</taxon>
        <taxon>Ascomycota</taxon>
        <taxon>Pezizomycotina</taxon>
        <taxon>Eurotiomycetes</taxon>
        <taxon>Chaetothyriomycetidae</taxon>
        <taxon>Chaetothyriales</taxon>
        <taxon>Herpotrichiellaceae</taxon>
        <taxon>Rhinocladiella</taxon>
    </lineage>
</organism>
<feature type="region of interest" description="Disordered" evidence="6">
    <location>
        <begin position="407"/>
        <end position="431"/>
    </location>
</feature>
<dbReference type="PANTHER" id="PTHR47171:SF3">
    <property type="entry name" value="FARA-RELATED"/>
    <property type="match status" value="1"/>
</dbReference>
<dbReference type="VEuPathDB" id="FungiDB:Z518_06688"/>
<evidence type="ECO:0000256" key="1">
    <source>
        <dbReference type="ARBA" id="ARBA00022833"/>
    </source>
</evidence>
<evidence type="ECO:0000313" key="8">
    <source>
        <dbReference type="EMBL" id="KIX03137.1"/>
    </source>
</evidence>
<dbReference type="CDD" id="cd12148">
    <property type="entry name" value="fungal_TF_MHR"/>
    <property type="match status" value="1"/>
</dbReference>
<keyword evidence="5" id="KW-0539">Nucleus</keyword>
<keyword evidence="9" id="KW-1185">Reference proteome</keyword>
<evidence type="ECO:0000256" key="6">
    <source>
        <dbReference type="SAM" id="MobiDB-lite"/>
    </source>
</evidence>
<dbReference type="InterPro" id="IPR007219">
    <property type="entry name" value="XnlR_reg_dom"/>
</dbReference>
<evidence type="ECO:0000313" key="9">
    <source>
        <dbReference type="Proteomes" id="UP000053617"/>
    </source>
</evidence>
<gene>
    <name evidence="8" type="ORF">Z518_06688</name>
</gene>
<dbReference type="InterPro" id="IPR052073">
    <property type="entry name" value="Amide_Lactam_Regulators"/>
</dbReference>
<sequence>MPRPSPPLSIVIEKEASVSDQLHQEFLKVSGALVLPPKPMLDALTDNFFTYLYHLCAVIDPQELLVRNPSLLLSQAICLAGSLVRQNRGHSFLSSSEQMYMKVKTLIMTNHEKDSHVVLKSICLLACWNVTPAMMVDLDCSYHWIGVAVRQMLQMGLHQDSTYVSMTNPGVIRRLAWHIYARDKLQSACFGRPALIKSHEFKVRPLEYCDFKVINDQAELFIQYVNLNAILGKMLELHSRKPYGDPAEAVHILDSLKSWINQLPSNLRLYTYSTDQRTYRRDVYEVHINYFVLVVMFFHLCGHAITIRTSTANLTSLIASSCIARLYEEMEYRDDIAYLLPINTWYIMVGCIPQVHQSTGRPNGDTICEDELNILRHALRTMANKYPPSRNVLYGIDRFARKRTTTGKNEVRRPLGISDLTGGRSNENDPGAFPDELVRELFPLPKTMCPRMDLLEPVGERREPSTMSGEIFPWDEQNPMDWLFDEFCQDSIDSYDSLLAPTDVGSEQLL</sequence>
<dbReference type="AlphaFoldDB" id="A0A0D2FMD1"/>
<accession>A0A0D2FMD1</accession>
<dbReference type="GO" id="GO:0006351">
    <property type="term" value="P:DNA-templated transcription"/>
    <property type="evidence" value="ECO:0007669"/>
    <property type="project" value="InterPro"/>
</dbReference>
<dbReference type="GO" id="GO:0003677">
    <property type="term" value="F:DNA binding"/>
    <property type="evidence" value="ECO:0007669"/>
    <property type="project" value="UniProtKB-KW"/>
</dbReference>
<dbReference type="HOGENOM" id="CLU_007427_3_1_1"/>
<keyword evidence="3" id="KW-0238">DNA-binding</keyword>
<evidence type="ECO:0000256" key="5">
    <source>
        <dbReference type="ARBA" id="ARBA00023242"/>
    </source>
</evidence>
<keyword evidence="4" id="KW-0804">Transcription</keyword>
<name>A0A0D2FMD1_9EURO</name>
<evidence type="ECO:0000259" key="7">
    <source>
        <dbReference type="SMART" id="SM00906"/>
    </source>
</evidence>
<dbReference type="RefSeq" id="XP_013270273.1">
    <property type="nucleotide sequence ID" value="XM_013414819.1"/>
</dbReference>
<keyword evidence="2" id="KW-0805">Transcription regulation</keyword>
<proteinExistence type="predicted"/>
<dbReference type="OrthoDB" id="39175at2759"/>
<dbReference type="EMBL" id="KN847479">
    <property type="protein sequence ID" value="KIX03137.1"/>
    <property type="molecule type" value="Genomic_DNA"/>
</dbReference>
<keyword evidence="1" id="KW-0862">Zinc</keyword>
<reference evidence="8 9" key="1">
    <citation type="submission" date="2015-01" db="EMBL/GenBank/DDBJ databases">
        <title>The Genome Sequence of Rhinocladiella mackenzie CBS 650.93.</title>
        <authorList>
            <consortium name="The Broad Institute Genomics Platform"/>
            <person name="Cuomo C."/>
            <person name="de Hoog S."/>
            <person name="Gorbushina A."/>
            <person name="Stielow B."/>
            <person name="Teixiera M."/>
            <person name="Abouelleil A."/>
            <person name="Chapman S.B."/>
            <person name="Priest M."/>
            <person name="Young S.K."/>
            <person name="Wortman J."/>
            <person name="Nusbaum C."/>
            <person name="Birren B."/>
        </authorList>
    </citation>
    <scope>NUCLEOTIDE SEQUENCE [LARGE SCALE GENOMIC DNA]</scope>
    <source>
        <strain evidence="8 9">CBS 650.93</strain>
    </source>
</reference>
<protein>
    <recommendedName>
        <fullName evidence="7">Xylanolytic transcriptional activator regulatory domain-containing protein</fullName>
    </recommendedName>
</protein>
<dbReference type="GO" id="GO:0008270">
    <property type="term" value="F:zinc ion binding"/>
    <property type="evidence" value="ECO:0007669"/>
    <property type="project" value="InterPro"/>
</dbReference>
<dbReference type="PANTHER" id="PTHR47171">
    <property type="entry name" value="FARA-RELATED"/>
    <property type="match status" value="1"/>
</dbReference>
<evidence type="ECO:0000256" key="2">
    <source>
        <dbReference type="ARBA" id="ARBA00023015"/>
    </source>
</evidence>